<evidence type="ECO:0000313" key="3">
    <source>
        <dbReference type="Proteomes" id="UP001310594"/>
    </source>
</evidence>
<feature type="region of interest" description="Disordered" evidence="1">
    <location>
        <begin position="146"/>
        <end position="184"/>
    </location>
</feature>
<dbReference type="AlphaFoldDB" id="A0AAN7W4W7"/>
<feature type="region of interest" description="Disordered" evidence="1">
    <location>
        <begin position="225"/>
        <end position="268"/>
    </location>
</feature>
<feature type="compositionally biased region" description="Basic and acidic residues" evidence="1">
    <location>
        <begin position="225"/>
        <end position="252"/>
    </location>
</feature>
<sequence>MFAPPPLQFSKAEIERLKQEALARLQEKRQSTESAASQGSPSKASSSPSSSPKPSRRTGIFARSNKIKVSSPIAQDPHTSPVQRDARDQTVTNDTAYVGENGPGIPPPVPFAEQPRKAPVPPKRPARPSEDLLLLPVRSIELPSPAVPVAMPVYSPPPVPDQSPRRRSSSARQSRLSQAERPRSVLADAALNKALGQLRISDNAGLKAGEAADLRLKLNLDRPQRTMSVESKRRSVHGDIMKDGHGTAERKRLSGVQSGKIDKTPKKRASAAATLEATLLELNYPGLKQSRRATEPAVNASAANEIEATAGEPWKRRRKGETMSMLLDAGFFPDEETKRHKKNLNASTHARLPLPLSLQDKDLPTTPNSITSTPTEMYQSGPRSALPPVPRSRKPRKQKRSPLAQIAPTNAKSNSGSRSAEVSPGRLSAIPELASISENTPPLSGATTPVATLIHLRGGSIVTVTPPELTAWQKHVYIQGPIKLPTPAILPRKNSVASLEPFQEAIDMVYQHALVVPRRRSDDAVVEDICEWLDEFGFEDISYQGDVLMIEDFTVDEVEEMDEMGSHEIERFSTPPLEPVASPLEKAVAKEVVAMSKPDPVFTPPVETEEALRARGIARLSQHSSANRKESLTLARQESIVPFAPVPEHSVLPTSKILGPAPAEPTRNPRIDQGGMDWDDDVEEIDEQPTWVAPAMARKKQLNWGLSTQETRNPVKKMRRLMATASAIL</sequence>
<feature type="compositionally biased region" description="Low complexity" evidence="1">
    <location>
        <begin position="34"/>
        <end position="53"/>
    </location>
</feature>
<feature type="region of interest" description="Disordered" evidence="1">
    <location>
        <begin position="652"/>
        <end position="675"/>
    </location>
</feature>
<comment type="caution">
    <text evidence="2">The sequence shown here is derived from an EMBL/GenBank/DDBJ whole genome shotgun (WGS) entry which is preliminary data.</text>
</comment>
<reference evidence="2" key="1">
    <citation type="submission" date="2023-08" db="EMBL/GenBank/DDBJ databases">
        <title>Black Yeasts Isolated from many extreme environments.</title>
        <authorList>
            <person name="Coleine C."/>
            <person name="Stajich J.E."/>
            <person name="Selbmann L."/>
        </authorList>
    </citation>
    <scope>NUCLEOTIDE SEQUENCE</scope>
    <source>
        <strain evidence="2">CCFEE 5810</strain>
    </source>
</reference>
<feature type="compositionally biased region" description="Low complexity" evidence="1">
    <location>
        <begin position="364"/>
        <end position="375"/>
    </location>
</feature>
<feature type="compositionally biased region" description="Basic and acidic residues" evidence="1">
    <location>
        <begin position="22"/>
        <end position="31"/>
    </location>
</feature>
<evidence type="ECO:0000256" key="1">
    <source>
        <dbReference type="SAM" id="MobiDB-lite"/>
    </source>
</evidence>
<feature type="compositionally biased region" description="Polar residues" evidence="1">
    <location>
        <begin position="407"/>
        <end position="420"/>
    </location>
</feature>
<feature type="region of interest" description="Disordered" evidence="1">
    <location>
        <begin position="338"/>
        <end position="424"/>
    </location>
</feature>
<feature type="compositionally biased region" description="Basic residues" evidence="1">
    <location>
        <begin position="391"/>
        <end position="400"/>
    </location>
</feature>
<feature type="region of interest" description="Disordered" evidence="1">
    <location>
        <begin position="22"/>
        <end position="131"/>
    </location>
</feature>
<gene>
    <name evidence="2" type="ORF">LTR97_009834</name>
</gene>
<evidence type="ECO:0000313" key="2">
    <source>
        <dbReference type="EMBL" id="KAK5694212.1"/>
    </source>
</evidence>
<dbReference type="EMBL" id="JAVRQU010000016">
    <property type="protein sequence ID" value="KAK5694212.1"/>
    <property type="molecule type" value="Genomic_DNA"/>
</dbReference>
<accession>A0AAN7W4W7</accession>
<protein>
    <submittedName>
        <fullName evidence="2">Uncharacterized protein</fullName>
    </submittedName>
</protein>
<proteinExistence type="predicted"/>
<dbReference type="Proteomes" id="UP001310594">
    <property type="component" value="Unassembled WGS sequence"/>
</dbReference>
<organism evidence="2 3">
    <name type="scientific">Elasticomyces elasticus</name>
    <dbReference type="NCBI Taxonomy" id="574655"/>
    <lineage>
        <taxon>Eukaryota</taxon>
        <taxon>Fungi</taxon>
        <taxon>Dikarya</taxon>
        <taxon>Ascomycota</taxon>
        <taxon>Pezizomycotina</taxon>
        <taxon>Dothideomycetes</taxon>
        <taxon>Dothideomycetidae</taxon>
        <taxon>Mycosphaerellales</taxon>
        <taxon>Teratosphaeriaceae</taxon>
        <taxon>Elasticomyces</taxon>
    </lineage>
</organism>
<name>A0AAN7W4W7_9PEZI</name>